<evidence type="ECO:0000313" key="2">
    <source>
        <dbReference type="EMBL" id="KAL3316933.1"/>
    </source>
</evidence>
<keyword evidence="1" id="KW-0732">Signal</keyword>
<comment type="caution">
    <text evidence="2">The sequence shown here is derived from an EMBL/GenBank/DDBJ whole genome shotgun (WGS) entry which is preliminary data.</text>
</comment>
<feature type="signal peptide" evidence="1">
    <location>
        <begin position="1"/>
        <end position="22"/>
    </location>
</feature>
<dbReference type="Proteomes" id="UP001626550">
    <property type="component" value="Unassembled WGS sequence"/>
</dbReference>
<gene>
    <name evidence="2" type="ORF">Ciccas_004411</name>
</gene>
<reference evidence="2 3" key="1">
    <citation type="submission" date="2024-11" db="EMBL/GenBank/DDBJ databases">
        <title>Adaptive evolution of stress response genes in parasites aligns with host niche diversity.</title>
        <authorList>
            <person name="Hahn C."/>
            <person name="Resl P."/>
        </authorList>
    </citation>
    <scope>NUCLEOTIDE SEQUENCE [LARGE SCALE GENOMIC DNA]</scope>
    <source>
        <strain evidence="2">EGGRZ-B1_66</strain>
        <tissue evidence="2">Body</tissue>
    </source>
</reference>
<feature type="chain" id="PRO_5044860874" evidence="1">
    <location>
        <begin position="23"/>
        <end position="137"/>
    </location>
</feature>
<protein>
    <submittedName>
        <fullName evidence="2">Uncharacterized protein</fullName>
    </submittedName>
</protein>
<evidence type="ECO:0000313" key="3">
    <source>
        <dbReference type="Proteomes" id="UP001626550"/>
    </source>
</evidence>
<evidence type="ECO:0000256" key="1">
    <source>
        <dbReference type="SAM" id="SignalP"/>
    </source>
</evidence>
<keyword evidence="3" id="KW-1185">Reference proteome</keyword>
<dbReference type="AlphaFoldDB" id="A0ABD2QC25"/>
<dbReference type="Gene3D" id="2.60.120.260">
    <property type="entry name" value="Galactose-binding domain-like"/>
    <property type="match status" value="1"/>
</dbReference>
<organism evidence="2 3">
    <name type="scientific">Cichlidogyrus casuarinus</name>
    <dbReference type="NCBI Taxonomy" id="1844966"/>
    <lineage>
        <taxon>Eukaryota</taxon>
        <taxon>Metazoa</taxon>
        <taxon>Spiralia</taxon>
        <taxon>Lophotrochozoa</taxon>
        <taxon>Platyhelminthes</taxon>
        <taxon>Monogenea</taxon>
        <taxon>Monopisthocotylea</taxon>
        <taxon>Dactylogyridea</taxon>
        <taxon>Ancyrocephalidae</taxon>
        <taxon>Cichlidogyrus</taxon>
    </lineage>
</organism>
<proteinExistence type="predicted"/>
<accession>A0ABD2QC25</accession>
<name>A0ABD2QC25_9PLAT</name>
<sequence length="137" mass="14970">MFCSVLVLLLTLGLSLCSLSHGHRNSESSSFLALTSSLCAEGYNVAFGKKIIHSLRIHNPDIALPFRNKATDGNTSLSDCFRVPTASTAPAYIAIDLENSYQIYSIMLHLPEPDNRYSLCECLAHASCDGYLARSLK</sequence>
<dbReference type="EMBL" id="JBJKFK010000460">
    <property type="protein sequence ID" value="KAL3316933.1"/>
    <property type="molecule type" value="Genomic_DNA"/>
</dbReference>